<dbReference type="AlphaFoldDB" id="A0AAE1GSZ7"/>
<feature type="compositionally biased region" description="Basic residues" evidence="1">
    <location>
        <begin position="227"/>
        <end position="237"/>
    </location>
</feature>
<feature type="non-terminal residue" evidence="2">
    <location>
        <position position="1"/>
    </location>
</feature>
<gene>
    <name evidence="2" type="ORF">KUF71_018734</name>
</gene>
<comment type="caution">
    <text evidence="2">The sequence shown here is derived from an EMBL/GenBank/DDBJ whole genome shotgun (WGS) entry which is preliminary data.</text>
</comment>
<proteinExistence type="predicted"/>
<protein>
    <submittedName>
        <fullName evidence="2">VPS10 domain-containing receptor SorCS3</fullName>
    </submittedName>
</protein>
<reference evidence="2" key="2">
    <citation type="journal article" date="2023" name="BMC Genomics">
        <title>Pest status, molecular evolution, and epigenetic factors derived from the genome assembly of Frankliniella fusca, a thysanopteran phytovirus vector.</title>
        <authorList>
            <person name="Catto M.A."/>
            <person name="Labadie P.E."/>
            <person name="Jacobson A.L."/>
            <person name="Kennedy G.G."/>
            <person name="Srinivasan R."/>
            <person name="Hunt B.G."/>
        </authorList>
    </citation>
    <scope>NUCLEOTIDE SEQUENCE</scope>
    <source>
        <strain evidence="2">PL_HMW_Pooled</strain>
    </source>
</reference>
<feature type="compositionally biased region" description="Low complexity" evidence="1">
    <location>
        <begin position="78"/>
        <end position="111"/>
    </location>
</feature>
<feature type="region of interest" description="Disordered" evidence="1">
    <location>
        <begin position="26"/>
        <end position="237"/>
    </location>
</feature>
<dbReference type="Proteomes" id="UP001219518">
    <property type="component" value="Unassembled WGS sequence"/>
</dbReference>
<dbReference type="EMBL" id="JAHWGI010000033">
    <property type="protein sequence ID" value="KAK3908221.1"/>
    <property type="molecule type" value="Genomic_DNA"/>
</dbReference>
<accession>A0AAE1GSZ7</accession>
<feature type="compositionally biased region" description="Low complexity" evidence="1">
    <location>
        <begin position="38"/>
        <end position="54"/>
    </location>
</feature>
<reference evidence="2" key="1">
    <citation type="submission" date="2021-07" db="EMBL/GenBank/DDBJ databases">
        <authorList>
            <person name="Catto M.A."/>
            <person name="Jacobson A."/>
            <person name="Kennedy G."/>
            <person name="Labadie P."/>
            <person name="Hunt B.G."/>
            <person name="Srinivasan R."/>
        </authorList>
    </citation>
    <scope>NUCLEOTIDE SEQUENCE</scope>
    <source>
        <strain evidence="2">PL_HMW_Pooled</strain>
        <tissue evidence="2">Head</tissue>
    </source>
</reference>
<sequence length="237" mass="23645">STVAVGGCHCLSSRPCLRPRAVRCRPQDVAPAGPGPAPAVSAAAAPTAPAAAAGQRDHPQAEVDAAVGLGRVGPGTHPAAPGGARARLLAAQLESALPARRGPGPAPSRGRVPQTTHPVHRGPPGGRRAADPEPRDRSRGGVPLPLGPQREAHEHERGRAARGSARQPAGAAQGLQCGHGALPRGTRGAAAAGVPPPQDPVPPGHLGAAAARARRAVAGRRGEPQPGHHHRVGPQQG</sequence>
<feature type="compositionally biased region" description="Basic and acidic residues" evidence="1">
    <location>
        <begin position="150"/>
        <end position="159"/>
    </location>
</feature>
<feature type="compositionally biased region" description="Pro residues" evidence="1">
    <location>
        <begin position="194"/>
        <end position="203"/>
    </location>
</feature>
<feature type="compositionally biased region" description="Basic and acidic residues" evidence="1">
    <location>
        <begin position="128"/>
        <end position="139"/>
    </location>
</feature>
<organism evidence="2 3">
    <name type="scientific">Frankliniella fusca</name>
    <dbReference type="NCBI Taxonomy" id="407009"/>
    <lineage>
        <taxon>Eukaryota</taxon>
        <taxon>Metazoa</taxon>
        <taxon>Ecdysozoa</taxon>
        <taxon>Arthropoda</taxon>
        <taxon>Hexapoda</taxon>
        <taxon>Insecta</taxon>
        <taxon>Pterygota</taxon>
        <taxon>Neoptera</taxon>
        <taxon>Paraneoptera</taxon>
        <taxon>Thysanoptera</taxon>
        <taxon>Terebrantia</taxon>
        <taxon>Thripoidea</taxon>
        <taxon>Thripidae</taxon>
        <taxon>Frankliniella</taxon>
    </lineage>
</organism>
<name>A0AAE1GSZ7_9NEOP</name>
<evidence type="ECO:0000256" key="1">
    <source>
        <dbReference type="SAM" id="MobiDB-lite"/>
    </source>
</evidence>
<feature type="non-terminal residue" evidence="2">
    <location>
        <position position="237"/>
    </location>
</feature>
<evidence type="ECO:0000313" key="3">
    <source>
        <dbReference type="Proteomes" id="UP001219518"/>
    </source>
</evidence>
<keyword evidence="2" id="KW-0675">Receptor</keyword>
<feature type="compositionally biased region" description="Low complexity" evidence="1">
    <location>
        <begin position="180"/>
        <end position="193"/>
    </location>
</feature>
<evidence type="ECO:0000313" key="2">
    <source>
        <dbReference type="EMBL" id="KAK3908221.1"/>
    </source>
</evidence>
<keyword evidence="3" id="KW-1185">Reference proteome</keyword>